<evidence type="ECO:0000313" key="4">
    <source>
        <dbReference type="EMBL" id="TCO40280.1"/>
    </source>
</evidence>
<evidence type="ECO:0000259" key="3">
    <source>
        <dbReference type="Pfam" id="PF08281"/>
    </source>
</evidence>
<proteinExistence type="predicted"/>
<dbReference type="Gene3D" id="3.10.450.50">
    <property type="match status" value="1"/>
</dbReference>
<dbReference type="GO" id="GO:0006352">
    <property type="term" value="P:DNA-templated transcription initiation"/>
    <property type="evidence" value="ECO:0007669"/>
    <property type="project" value="InterPro"/>
</dbReference>
<dbReference type="Proteomes" id="UP000294862">
    <property type="component" value="Unassembled WGS sequence"/>
</dbReference>
<reference evidence="4 5" key="1">
    <citation type="journal article" date="2015" name="Stand. Genomic Sci.">
        <title>Genomic Encyclopedia of Bacterial and Archaeal Type Strains, Phase III: the genomes of soil and plant-associated and newly described type strains.</title>
        <authorList>
            <person name="Whitman W.B."/>
            <person name="Woyke T."/>
            <person name="Klenk H.P."/>
            <person name="Zhou Y."/>
            <person name="Lilburn T.G."/>
            <person name="Beck B.J."/>
            <person name="De Vos P."/>
            <person name="Vandamme P."/>
            <person name="Eisen J.A."/>
            <person name="Garrity G."/>
            <person name="Hugenholtz P."/>
            <person name="Kyrpides N.C."/>
        </authorList>
    </citation>
    <scope>NUCLEOTIDE SEQUENCE [LARGE SCALE GENOMIC DNA]</scope>
    <source>
        <strain evidence="4 5">A3</strain>
    </source>
</reference>
<gene>
    <name evidence="4" type="ORF">EV148_10574</name>
</gene>
<comment type="subunit">
    <text evidence="1">Interacts transiently with the RNA polymerase catalytic core formed by RpoA, RpoB, RpoC and RpoZ (2 alpha, 1 beta, 1 beta' and 1 omega subunit) to form the RNA polymerase holoenzyme that can initiate transcription.</text>
</comment>
<dbReference type="Pfam" id="PF04542">
    <property type="entry name" value="Sigma70_r2"/>
    <property type="match status" value="1"/>
</dbReference>
<protein>
    <submittedName>
        <fullName evidence="4">RNA polymerase sigma-70 factor (ECF subfamily)</fullName>
    </submittedName>
</protein>
<dbReference type="PANTHER" id="PTHR30173:SF36">
    <property type="entry name" value="ECF RNA POLYMERASE SIGMA FACTOR SIGJ"/>
    <property type="match status" value="1"/>
</dbReference>
<dbReference type="InterPro" id="IPR013325">
    <property type="entry name" value="RNA_pol_sigma_r2"/>
</dbReference>
<dbReference type="PANTHER" id="PTHR30173">
    <property type="entry name" value="SIGMA 19 FACTOR"/>
    <property type="match status" value="1"/>
</dbReference>
<evidence type="ECO:0000259" key="2">
    <source>
        <dbReference type="Pfam" id="PF04542"/>
    </source>
</evidence>
<dbReference type="NCBIfam" id="TIGR02937">
    <property type="entry name" value="sigma70-ECF"/>
    <property type="match status" value="1"/>
</dbReference>
<dbReference type="GO" id="GO:0016987">
    <property type="term" value="F:sigma factor activity"/>
    <property type="evidence" value="ECO:0007669"/>
    <property type="project" value="InterPro"/>
</dbReference>
<dbReference type="RefSeq" id="WP_131997693.1">
    <property type="nucleotide sequence ID" value="NZ_JACGXM010000003.1"/>
</dbReference>
<dbReference type="SUPFAM" id="SSF88659">
    <property type="entry name" value="Sigma3 and sigma4 domains of RNA polymerase sigma factors"/>
    <property type="match status" value="1"/>
</dbReference>
<dbReference type="Gene3D" id="1.10.1740.10">
    <property type="match status" value="1"/>
</dbReference>
<dbReference type="InterPro" id="IPR014284">
    <property type="entry name" value="RNA_pol_sigma-70_dom"/>
</dbReference>
<feature type="domain" description="RNA polymerase sigma factor 70 region 4 type 2" evidence="3">
    <location>
        <begin position="107"/>
        <end position="158"/>
    </location>
</feature>
<dbReference type="InterPro" id="IPR013249">
    <property type="entry name" value="RNA_pol_sigma70_r4_t2"/>
</dbReference>
<dbReference type="EMBL" id="SLWQ01000005">
    <property type="protein sequence ID" value="TCO40280.1"/>
    <property type="molecule type" value="Genomic_DNA"/>
</dbReference>
<dbReference type="AlphaFoldDB" id="A0A4V2S2F5"/>
<name>A0A4V2S2F5_9GAMM</name>
<evidence type="ECO:0000256" key="1">
    <source>
        <dbReference type="ARBA" id="ARBA00011344"/>
    </source>
</evidence>
<comment type="caution">
    <text evidence="4">The sequence shown here is derived from an EMBL/GenBank/DDBJ whole genome shotgun (WGS) entry which is preliminary data.</text>
</comment>
<organism evidence="4 5">
    <name type="scientific">Dokdonella fugitiva</name>
    <dbReference type="NCBI Taxonomy" id="328517"/>
    <lineage>
        <taxon>Bacteria</taxon>
        <taxon>Pseudomonadati</taxon>
        <taxon>Pseudomonadota</taxon>
        <taxon>Gammaproteobacteria</taxon>
        <taxon>Lysobacterales</taxon>
        <taxon>Rhodanobacteraceae</taxon>
        <taxon>Dokdonella</taxon>
    </lineage>
</organism>
<dbReference type="InterPro" id="IPR013324">
    <property type="entry name" value="RNA_pol_sigma_r3/r4-like"/>
</dbReference>
<dbReference type="InterPro" id="IPR036388">
    <property type="entry name" value="WH-like_DNA-bd_sf"/>
</dbReference>
<feature type="domain" description="RNA polymerase sigma-70 region 2" evidence="2">
    <location>
        <begin position="8"/>
        <end position="71"/>
    </location>
</feature>
<dbReference type="GO" id="GO:0003677">
    <property type="term" value="F:DNA binding"/>
    <property type="evidence" value="ECO:0007669"/>
    <property type="project" value="InterPro"/>
</dbReference>
<dbReference type="SUPFAM" id="SSF88946">
    <property type="entry name" value="Sigma2 domain of RNA polymerase sigma factors"/>
    <property type="match status" value="1"/>
</dbReference>
<accession>A0A4V2S2F5</accession>
<dbReference type="InterPro" id="IPR007627">
    <property type="entry name" value="RNA_pol_sigma70_r2"/>
</dbReference>
<dbReference type="NCBIfam" id="NF007214">
    <property type="entry name" value="PRK09636.1"/>
    <property type="match status" value="1"/>
</dbReference>
<dbReference type="OrthoDB" id="3211555at2"/>
<dbReference type="SUPFAM" id="SSF54427">
    <property type="entry name" value="NTF2-like"/>
    <property type="match status" value="1"/>
</dbReference>
<dbReference type="Gene3D" id="1.10.10.10">
    <property type="entry name" value="Winged helix-like DNA-binding domain superfamily/Winged helix DNA-binding domain"/>
    <property type="match status" value="1"/>
</dbReference>
<sequence length="296" mass="33765">MEDAIQIFSRLQPRMLGAAYRMLGSLAEAEDVVQDVWARWHGTDIDQIDNAEAWLVATTTRRAIDRLRQARAEREKYIGLWLPEPVLTPDATTPEQLLETSSDLSFAFLMVLERLAPEARAAFLLHEVLDVDYDEIARVLEKSEATCRQIVHRARNQLRGERVRYSVTPQAHERLMRRFVDAIAAGDLRAMKDMLAESVELRSDGGGLVQTVKTQPLVGDRRIAGLLFAPTLRPSMRMRVELATINGHAGVLRYLHGELESAQFYESDGERIIRLYVQRNPRKLRRLAAREVIALR</sequence>
<dbReference type="Pfam" id="PF08281">
    <property type="entry name" value="Sigma70_r4_2"/>
    <property type="match status" value="1"/>
</dbReference>
<dbReference type="InterPro" id="IPR032710">
    <property type="entry name" value="NTF2-like_dom_sf"/>
</dbReference>
<dbReference type="InterPro" id="IPR052704">
    <property type="entry name" value="ECF_Sigma-70_Domain"/>
</dbReference>
<evidence type="ECO:0000313" key="5">
    <source>
        <dbReference type="Proteomes" id="UP000294862"/>
    </source>
</evidence>
<keyword evidence="5" id="KW-1185">Reference proteome</keyword>